<dbReference type="PANTHER" id="PTHR23080">
    <property type="entry name" value="THAP DOMAIN PROTEIN"/>
    <property type="match status" value="1"/>
</dbReference>
<proteinExistence type="predicted"/>
<feature type="coiled-coil region" evidence="1">
    <location>
        <begin position="161"/>
        <end position="195"/>
    </location>
</feature>
<keyword evidence="2" id="KW-1185">Reference proteome</keyword>
<evidence type="ECO:0000313" key="2">
    <source>
        <dbReference type="Proteomes" id="UP000694865"/>
    </source>
</evidence>
<dbReference type="RefSeq" id="XP_006819863.1">
    <property type="nucleotide sequence ID" value="XM_006819800.1"/>
</dbReference>
<organism evidence="2 3">
    <name type="scientific">Saccoglossus kowalevskii</name>
    <name type="common">Acorn worm</name>
    <dbReference type="NCBI Taxonomy" id="10224"/>
    <lineage>
        <taxon>Eukaryota</taxon>
        <taxon>Metazoa</taxon>
        <taxon>Hemichordata</taxon>
        <taxon>Enteropneusta</taxon>
        <taxon>Harrimaniidae</taxon>
        <taxon>Saccoglossus</taxon>
    </lineage>
</organism>
<gene>
    <name evidence="3" type="primary">LOC100378477</name>
</gene>
<protein>
    <submittedName>
        <fullName evidence="3">Uncharacterized protein LOC100378477</fullName>
    </submittedName>
</protein>
<reference evidence="3" key="1">
    <citation type="submission" date="2025-08" db="UniProtKB">
        <authorList>
            <consortium name="RefSeq"/>
        </authorList>
    </citation>
    <scope>IDENTIFICATION</scope>
    <source>
        <tissue evidence="3">Testes</tissue>
    </source>
</reference>
<sequence length="260" mass="30170">MFHFIRFQGNPLEGTRHFFMLYREEDNWRPSQHSRICSRHFENGKKLDIPESKSYVPTLELPKKSFQTARRKIVYRGKIGKQNSLLLAMLAAEPDLDAFKDEESKVHISEQTPKSFTVDTGTQYDVSDIPVSTVPPTEHDYCFPVTKPAEYMDIDSLKSYTKSLVEKLEKQTDKLTDLKARIANLTAEVESYRSREFTLDSIKNDDKAVNLYTGFQSYNALIAFYKFLESKAENLQYWRNSKTTSEPTVLSDFGQRETRS</sequence>
<keyword evidence="1" id="KW-0175">Coiled coil</keyword>
<evidence type="ECO:0000313" key="3">
    <source>
        <dbReference type="RefSeq" id="XP_006819863.1"/>
    </source>
</evidence>
<name>A0ABM0MIM2_SACKO</name>
<dbReference type="Proteomes" id="UP000694865">
    <property type="component" value="Unplaced"/>
</dbReference>
<evidence type="ECO:0000256" key="1">
    <source>
        <dbReference type="SAM" id="Coils"/>
    </source>
</evidence>
<accession>A0ABM0MIM2</accession>
<dbReference type="GeneID" id="100378477"/>